<gene>
    <name evidence="1" type="ORF">MSG28_008571</name>
</gene>
<comment type="caution">
    <text evidence="1">The sequence shown here is derived from an EMBL/GenBank/DDBJ whole genome shotgun (WGS) entry which is preliminary data.</text>
</comment>
<dbReference type="EMBL" id="CM046114">
    <property type="protein sequence ID" value="KAI8419965.1"/>
    <property type="molecule type" value="Genomic_DNA"/>
</dbReference>
<protein>
    <submittedName>
        <fullName evidence="1">Uncharacterized protein</fullName>
    </submittedName>
</protein>
<keyword evidence="2" id="KW-1185">Reference proteome</keyword>
<dbReference type="Proteomes" id="UP001064048">
    <property type="component" value="Chromosome 14"/>
</dbReference>
<organism evidence="1 2">
    <name type="scientific">Choristoneura fumiferana</name>
    <name type="common">Spruce budworm moth</name>
    <name type="synonym">Archips fumiferana</name>
    <dbReference type="NCBI Taxonomy" id="7141"/>
    <lineage>
        <taxon>Eukaryota</taxon>
        <taxon>Metazoa</taxon>
        <taxon>Ecdysozoa</taxon>
        <taxon>Arthropoda</taxon>
        <taxon>Hexapoda</taxon>
        <taxon>Insecta</taxon>
        <taxon>Pterygota</taxon>
        <taxon>Neoptera</taxon>
        <taxon>Endopterygota</taxon>
        <taxon>Lepidoptera</taxon>
        <taxon>Glossata</taxon>
        <taxon>Ditrysia</taxon>
        <taxon>Tortricoidea</taxon>
        <taxon>Tortricidae</taxon>
        <taxon>Tortricinae</taxon>
        <taxon>Choristoneura</taxon>
    </lineage>
</organism>
<evidence type="ECO:0000313" key="1">
    <source>
        <dbReference type="EMBL" id="KAI8419965.1"/>
    </source>
</evidence>
<proteinExistence type="predicted"/>
<accession>A0ACC0J788</accession>
<name>A0ACC0J788_CHOFU</name>
<sequence length="363" mass="40795">MSLLPTLWPARLNDQSFGMCITPDDIIFPFYNANTNYYRPWKWCMQNVVDFGSKVDNQTDYFKVTLDVQHFRPNEISVKVVNDQILVEGRHKERKDEHGLIARQFTRRYALPHNCKSEDVTSNLSSDGILTVTAKKKSGDELKKKEKVIPIKLCKSCPMMEQVRNKNETCNIQKDINYEIGKVDTVKKNTQIMLKEDHCCLLLKPEILKEATSESSEIKTEKKKENEETEKVKAVEQTSRNTSEILEETLSKSRTVAAAAAGISEQMLIDKTSTAISTSTETMEQTCAKSAAAVTTSSKEIGQTCMATSQMSELATSSKASASMESSSYKSSMTSSVKEISDDLSDFVNDILCYELETTEDTK</sequence>
<evidence type="ECO:0000313" key="2">
    <source>
        <dbReference type="Proteomes" id="UP001064048"/>
    </source>
</evidence>
<reference evidence="1 2" key="1">
    <citation type="journal article" date="2022" name="Genome Biol. Evol.">
        <title>The Spruce Budworm Genome: Reconstructing the Evolutionary History of Antifreeze Proteins.</title>
        <authorList>
            <person name="Beliveau C."/>
            <person name="Gagne P."/>
            <person name="Picq S."/>
            <person name="Vernygora O."/>
            <person name="Keeling C.I."/>
            <person name="Pinkney K."/>
            <person name="Doucet D."/>
            <person name="Wen F."/>
            <person name="Johnston J.S."/>
            <person name="Maaroufi H."/>
            <person name="Boyle B."/>
            <person name="Laroche J."/>
            <person name="Dewar K."/>
            <person name="Juretic N."/>
            <person name="Blackburn G."/>
            <person name="Nisole A."/>
            <person name="Brunet B."/>
            <person name="Brandao M."/>
            <person name="Lumley L."/>
            <person name="Duan J."/>
            <person name="Quan G."/>
            <person name="Lucarotti C.J."/>
            <person name="Roe A.D."/>
            <person name="Sperling F.A.H."/>
            <person name="Levesque R.C."/>
            <person name="Cusson M."/>
        </authorList>
    </citation>
    <scope>NUCLEOTIDE SEQUENCE [LARGE SCALE GENOMIC DNA]</scope>
    <source>
        <strain evidence="1">Glfc:IPQL:Cfum</strain>
    </source>
</reference>